<dbReference type="PROSITE" id="PS00086">
    <property type="entry name" value="CYTOCHROME_P450"/>
    <property type="match status" value="1"/>
</dbReference>
<dbReference type="InterPro" id="IPR002397">
    <property type="entry name" value="Cyt_P450_B"/>
</dbReference>
<dbReference type="PRINTS" id="PR00359">
    <property type="entry name" value="BP450"/>
</dbReference>
<accession>A0ABN1HBA0</accession>
<dbReference type="EMBL" id="BAAAHE010000050">
    <property type="protein sequence ID" value="GAA0636538.1"/>
    <property type="molecule type" value="Genomic_DNA"/>
</dbReference>
<keyword evidence="2" id="KW-0560">Oxidoreductase</keyword>
<keyword evidence="2" id="KW-0349">Heme</keyword>
<evidence type="ECO:0000256" key="2">
    <source>
        <dbReference type="RuleBase" id="RU000461"/>
    </source>
</evidence>
<dbReference type="InterPro" id="IPR036396">
    <property type="entry name" value="Cyt_P450_sf"/>
</dbReference>
<evidence type="ECO:0000313" key="3">
    <source>
        <dbReference type="EMBL" id="GAA0636538.1"/>
    </source>
</evidence>
<dbReference type="CDD" id="cd20625">
    <property type="entry name" value="CYP164-like"/>
    <property type="match status" value="1"/>
</dbReference>
<keyword evidence="2" id="KW-0503">Monooxygenase</keyword>
<gene>
    <name evidence="3" type="ORF">GCM10009547_46030</name>
</gene>
<dbReference type="RefSeq" id="WP_344609248.1">
    <property type="nucleotide sequence ID" value="NZ_BAAAHE010000050.1"/>
</dbReference>
<dbReference type="Gene3D" id="1.10.630.10">
    <property type="entry name" value="Cytochrome P450"/>
    <property type="match status" value="1"/>
</dbReference>
<sequence>MVVKSAVRWGVRHGLAQVAIKKGARSGDPHGRLVLGGSDIDPHPIYDEMRARGPVTMGAFAMVTARHGVITDILKSDDFAAGLPLEALPRPIAAAGRWALDEQNPGPVEPPSLLVINGVDHMRLRKLVSRAFTARAVDALGTDIENVAGALLDRLEREHPGGGRADLVHSYAHALPVQIIAKILGVPVSMQDTFLRWGDDLASSIDIGVGFKQFRRSEQALRSLNAWLRQHCAELRRNPGDDLLSRVVLAGESDDSELTDAELIALAGLVLAAGFETTVNLIGNGAVLMFEHPEQREILRSDPSLWRNAVEEVLRFDSPVQNTARHAVRDTTVAGIPIRQNVLIALMLAGANRDPEVFANPHTFDVTRANAKDHLSFSAGPHYCLGAALARMEGEIGLRMLFERFPDLRADGPAQRRPTRLLHGWASVPVRLGSTVSTPA</sequence>
<proteinExistence type="inferred from homology"/>
<organism evidence="3 4">
    <name type="scientific">Sporichthya brevicatena</name>
    <dbReference type="NCBI Taxonomy" id="171442"/>
    <lineage>
        <taxon>Bacteria</taxon>
        <taxon>Bacillati</taxon>
        <taxon>Actinomycetota</taxon>
        <taxon>Actinomycetes</taxon>
        <taxon>Sporichthyales</taxon>
        <taxon>Sporichthyaceae</taxon>
        <taxon>Sporichthya</taxon>
    </lineage>
</organism>
<dbReference type="Pfam" id="PF00067">
    <property type="entry name" value="p450"/>
    <property type="match status" value="1"/>
</dbReference>
<dbReference type="Proteomes" id="UP001500957">
    <property type="component" value="Unassembled WGS sequence"/>
</dbReference>
<keyword evidence="2" id="KW-0408">Iron</keyword>
<evidence type="ECO:0000313" key="4">
    <source>
        <dbReference type="Proteomes" id="UP001500957"/>
    </source>
</evidence>
<comment type="caution">
    <text evidence="3">The sequence shown here is derived from an EMBL/GenBank/DDBJ whole genome shotgun (WGS) entry which is preliminary data.</text>
</comment>
<dbReference type="InterPro" id="IPR017972">
    <property type="entry name" value="Cyt_P450_CS"/>
</dbReference>
<keyword evidence="4" id="KW-1185">Reference proteome</keyword>
<comment type="similarity">
    <text evidence="1 2">Belongs to the cytochrome P450 family.</text>
</comment>
<keyword evidence="2" id="KW-0479">Metal-binding</keyword>
<dbReference type="PANTHER" id="PTHR46696">
    <property type="entry name" value="P450, PUTATIVE (EUROFUNG)-RELATED"/>
    <property type="match status" value="1"/>
</dbReference>
<protein>
    <submittedName>
        <fullName evidence="3">Cytochrome P450</fullName>
    </submittedName>
</protein>
<reference evidence="3 4" key="1">
    <citation type="journal article" date="2019" name="Int. J. Syst. Evol. Microbiol.">
        <title>The Global Catalogue of Microorganisms (GCM) 10K type strain sequencing project: providing services to taxonomists for standard genome sequencing and annotation.</title>
        <authorList>
            <consortium name="The Broad Institute Genomics Platform"/>
            <consortium name="The Broad Institute Genome Sequencing Center for Infectious Disease"/>
            <person name="Wu L."/>
            <person name="Ma J."/>
        </authorList>
    </citation>
    <scope>NUCLEOTIDE SEQUENCE [LARGE SCALE GENOMIC DNA]</scope>
    <source>
        <strain evidence="3 4">JCM 10671</strain>
    </source>
</reference>
<evidence type="ECO:0000256" key="1">
    <source>
        <dbReference type="ARBA" id="ARBA00010617"/>
    </source>
</evidence>
<name>A0ABN1HBA0_9ACTN</name>
<dbReference type="SUPFAM" id="SSF48264">
    <property type="entry name" value="Cytochrome P450"/>
    <property type="match status" value="1"/>
</dbReference>
<dbReference type="PANTHER" id="PTHR46696:SF4">
    <property type="entry name" value="BIOTIN BIOSYNTHESIS CYTOCHROME P450"/>
    <property type="match status" value="1"/>
</dbReference>
<dbReference type="InterPro" id="IPR001128">
    <property type="entry name" value="Cyt_P450"/>
</dbReference>